<evidence type="ECO:0000256" key="1">
    <source>
        <dbReference type="ARBA" id="ARBA00022441"/>
    </source>
</evidence>
<feature type="transmembrane region" description="Helical" evidence="3">
    <location>
        <begin position="31"/>
        <end position="53"/>
    </location>
</feature>
<dbReference type="PANTHER" id="PTHR46375:SF3">
    <property type="entry name" value="KELCH REPEAT AND BTB DOMAIN-CONTAINING PROTEIN 13"/>
    <property type="match status" value="1"/>
</dbReference>
<evidence type="ECO:0000256" key="2">
    <source>
        <dbReference type="ARBA" id="ARBA00022737"/>
    </source>
</evidence>
<proteinExistence type="predicted"/>
<evidence type="ECO:0000313" key="5">
    <source>
        <dbReference type="EMBL" id="JAG98485.1"/>
    </source>
</evidence>
<keyword evidence="1" id="KW-0880">Kelch repeat</keyword>
<name>A0A0D6R9A4_ARACU</name>
<dbReference type="InterPro" id="IPR052392">
    <property type="entry name" value="Kelch-BTB_domain-containing"/>
</dbReference>
<protein>
    <recommendedName>
        <fullName evidence="4">Attractin/MKLN-like beta-propeller domain-containing protein</fullName>
    </recommendedName>
</protein>
<dbReference type="InterPro" id="IPR011043">
    <property type="entry name" value="Gal_Oxase/kelch_b-propeller"/>
</dbReference>
<organism evidence="5">
    <name type="scientific">Araucaria cunninghamii</name>
    <name type="common">Hoop pine</name>
    <name type="synonym">Moreton Bay pine</name>
    <dbReference type="NCBI Taxonomy" id="56994"/>
    <lineage>
        <taxon>Eukaryota</taxon>
        <taxon>Viridiplantae</taxon>
        <taxon>Streptophyta</taxon>
        <taxon>Embryophyta</taxon>
        <taxon>Tracheophyta</taxon>
        <taxon>Spermatophyta</taxon>
        <taxon>Pinopsida</taxon>
        <taxon>Pinidae</taxon>
        <taxon>Conifers II</taxon>
        <taxon>Araucariales</taxon>
        <taxon>Araucariaceae</taxon>
        <taxon>Araucaria</taxon>
    </lineage>
</organism>
<accession>A0A0D6R9A4</accession>
<dbReference type="Gene3D" id="2.120.10.80">
    <property type="entry name" value="Kelch-type beta propeller"/>
    <property type="match status" value="2"/>
</dbReference>
<dbReference type="EMBL" id="GCKF01024140">
    <property type="protein sequence ID" value="JAG98485.1"/>
    <property type="molecule type" value="Transcribed_RNA"/>
</dbReference>
<keyword evidence="2" id="KW-0677">Repeat</keyword>
<keyword evidence="3" id="KW-0812">Transmembrane</keyword>
<sequence>MEKSNLYMEGDRVEYLHHQVQSLKRSVKRSMFAVATLAVVVVGLLIALIAVGASQGKSIKNLKHRPEIIKNPTVAFATGRKDNNVEGFTYGGSLFRGSGFWSTKASLPGKLTDHAVVGYNNDNVFIIGGAKEDGNVTNEVWMYDAVLHSYTMRTPMPEARYRFGAALVKDKIYVVGGRNISLDDNEAMVKSTFIYDIQANKWSRGKNSLEYHSDTCADSLDGKVYMIGGYGANYSYLNVAEVYDPVMDDWSSLPSMPTARGDHMCVAAAGEIYVLGGYYDDPQNSNNSFSDKMESYNPDSKKWTSRPSLLTPRGDAGIALLPGDKIMLIGGEGHYKNESDFKYPKHVNEVYYISDQTWVEKAMIPTARFRTAAAQVGGLAYVFGGADLCIDKSVCPALNTTEVYLDVDHPHVYIYLQNDPYYNDNAALSLYPF</sequence>
<dbReference type="InterPro" id="IPR056737">
    <property type="entry name" value="Beta-prop_ATRN-MKLN-like"/>
</dbReference>
<dbReference type="SMART" id="SM00612">
    <property type="entry name" value="Kelch"/>
    <property type="match status" value="5"/>
</dbReference>
<dbReference type="Pfam" id="PF24981">
    <property type="entry name" value="Beta-prop_ATRN-LZTR1"/>
    <property type="match status" value="1"/>
</dbReference>
<dbReference type="PANTHER" id="PTHR46375">
    <property type="entry name" value="KELCH REPEAT AND BTB DOMAIN-CONTAINING PROTEIN 13-RELATED"/>
    <property type="match status" value="1"/>
</dbReference>
<reference evidence="5" key="1">
    <citation type="submission" date="2015-03" db="EMBL/GenBank/DDBJ databases">
        <title>A transcriptome of Araucaria cunninghamii, an australian fine timber species.</title>
        <authorList>
            <person name="Jing Yi C.J.Y."/>
            <person name="Yin San L.Y.S."/>
            <person name="Abdul Karim S.S."/>
            <person name="Wan Azmi N.N."/>
            <person name="Hercus R.R."/>
            <person name="Croft L.L."/>
        </authorList>
    </citation>
    <scope>NUCLEOTIDE SEQUENCE</scope>
    <source>
        <strain evidence="5">MI0301</strain>
        <tissue evidence="5">Leaf</tissue>
    </source>
</reference>
<dbReference type="InterPro" id="IPR006652">
    <property type="entry name" value="Kelch_1"/>
</dbReference>
<feature type="domain" description="Attractin/MKLN-like beta-propeller" evidence="4">
    <location>
        <begin position="152"/>
        <end position="387"/>
    </location>
</feature>
<dbReference type="SUPFAM" id="SSF117281">
    <property type="entry name" value="Kelch motif"/>
    <property type="match status" value="1"/>
</dbReference>
<dbReference type="InterPro" id="IPR015915">
    <property type="entry name" value="Kelch-typ_b-propeller"/>
</dbReference>
<dbReference type="AlphaFoldDB" id="A0A0D6R9A4"/>
<evidence type="ECO:0000256" key="3">
    <source>
        <dbReference type="SAM" id="Phobius"/>
    </source>
</evidence>
<evidence type="ECO:0000259" key="4">
    <source>
        <dbReference type="Pfam" id="PF24981"/>
    </source>
</evidence>
<keyword evidence="3" id="KW-1133">Transmembrane helix</keyword>
<dbReference type="SUPFAM" id="SSF50965">
    <property type="entry name" value="Galactose oxidase, central domain"/>
    <property type="match status" value="1"/>
</dbReference>
<keyword evidence="3" id="KW-0472">Membrane</keyword>
<dbReference type="PRINTS" id="PR00501">
    <property type="entry name" value="KELCHREPEAT"/>
</dbReference>